<dbReference type="AlphaFoldDB" id="K0SGM8"/>
<dbReference type="OrthoDB" id="196140at2759"/>
<dbReference type="Pfam" id="PF10785">
    <property type="entry name" value="NADH-u_ox-rdase"/>
    <property type="match status" value="1"/>
</dbReference>
<dbReference type="InterPro" id="IPR053229">
    <property type="entry name" value="NADH-Q_oxidrdct_subunit"/>
</dbReference>
<feature type="domain" description="NADH-ubiquinone oxidoreductase 21kDa subunit N-terminal" evidence="1">
    <location>
        <begin position="6"/>
        <end position="91"/>
    </location>
</feature>
<reference evidence="2 3" key="1">
    <citation type="journal article" date="2012" name="Genome Biol.">
        <title>Genome and low-iron response of an oceanic diatom adapted to chronic iron limitation.</title>
        <authorList>
            <person name="Lommer M."/>
            <person name="Specht M."/>
            <person name="Roy A.S."/>
            <person name="Kraemer L."/>
            <person name="Andreson R."/>
            <person name="Gutowska M.A."/>
            <person name="Wolf J."/>
            <person name="Bergner S.V."/>
            <person name="Schilhabel M.B."/>
            <person name="Klostermeier U.C."/>
            <person name="Beiko R.G."/>
            <person name="Rosenstiel P."/>
            <person name="Hippler M."/>
            <person name="Laroche J."/>
        </authorList>
    </citation>
    <scope>NUCLEOTIDE SEQUENCE [LARGE SCALE GENOMIC DNA]</scope>
    <source>
        <strain evidence="2 3">CCMP1005</strain>
    </source>
</reference>
<sequence length="137" mass="15064">MPFGDPKFTVVNPSPDVDQTLRSLRVSDWFSAAAISGGAWGYGYIFGKPIRMANASTGLALGMTCASMMLLQGSRLGLLQNGRSRLRGYRENAREVAKYGAWHVQPELKPVGEKRFPTATGLMSPSVQPPLDWRNYD</sequence>
<dbReference type="PANTHER" id="PTHR34062">
    <property type="entry name" value="OXIDOREDUCTASE 21 KDA SUBUNIT, PUTATIVE (AFU_ORTHOLOGUE AFUA_4G04750)-RELATED"/>
    <property type="match status" value="1"/>
</dbReference>
<dbReference type="EMBL" id="AGNL01016010">
    <property type="protein sequence ID" value="EJK65313.1"/>
    <property type="molecule type" value="Genomic_DNA"/>
</dbReference>
<proteinExistence type="predicted"/>
<evidence type="ECO:0000313" key="3">
    <source>
        <dbReference type="Proteomes" id="UP000266841"/>
    </source>
</evidence>
<gene>
    <name evidence="2" type="ORF">THAOC_13839</name>
</gene>
<evidence type="ECO:0000313" key="2">
    <source>
        <dbReference type="EMBL" id="EJK65313.1"/>
    </source>
</evidence>
<organism evidence="2 3">
    <name type="scientific">Thalassiosira oceanica</name>
    <name type="common">Marine diatom</name>
    <dbReference type="NCBI Taxonomy" id="159749"/>
    <lineage>
        <taxon>Eukaryota</taxon>
        <taxon>Sar</taxon>
        <taxon>Stramenopiles</taxon>
        <taxon>Ochrophyta</taxon>
        <taxon>Bacillariophyta</taxon>
        <taxon>Coscinodiscophyceae</taxon>
        <taxon>Thalassiosirophycidae</taxon>
        <taxon>Thalassiosirales</taxon>
        <taxon>Thalassiosiraceae</taxon>
        <taxon>Thalassiosira</taxon>
    </lineage>
</organism>
<name>K0SGM8_THAOC</name>
<dbReference type="eggNOG" id="ENOG502RWBG">
    <property type="taxonomic scope" value="Eukaryota"/>
</dbReference>
<dbReference type="InterPro" id="IPR019721">
    <property type="entry name" value="NADH-UbQ_OxRdtase_su21_N"/>
</dbReference>
<dbReference type="Proteomes" id="UP000266841">
    <property type="component" value="Unassembled WGS sequence"/>
</dbReference>
<evidence type="ECO:0000259" key="1">
    <source>
        <dbReference type="Pfam" id="PF10785"/>
    </source>
</evidence>
<dbReference type="PANTHER" id="PTHR34062:SF1">
    <property type="entry name" value="NADH-UBIQUINONE OXIDOREDUCTASE 21KDA SUBUNIT N-TERMINAL DOMAIN-CONTAINING PROTEIN"/>
    <property type="match status" value="1"/>
</dbReference>
<keyword evidence="3" id="KW-1185">Reference proteome</keyword>
<accession>K0SGM8</accession>
<dbReference type="OMA" id="PTRMACA"/>
<comment type="caution">
    <text evidence="2">The sequence shown here is derived from an EMBL/GenBank/DDBJ whole genome shotgun (WGS) entry which is preliminary data.</text>
</comment>
<protein>
    <recommendedName>
        <fullName evidence="1">NADH-ubiquinone oxidoreductase 21kDa subunit N-terminal domain-containing protein</fullName>
    </recommendedName>
</protein>